<dbReference type="EMBL" id="CP119321">
    <property type="protein sequence ID" value="WEK13553.1"/>
    <property type="molecule type" value="Genomic_DNA"/>
</dbReference>
<protein>
    <submittedName>
        <fullName evidence="1">Uncharacterized protein</fullName>
    </submittedName>
</protein>
<reference evidence="1" key="1">
    <citation type="submission" date="2023-03" db="EMBL/GenBank/DDBJ databases">
        <title>Andean soil-derived lignocellulolytic bacterial consortium as a source of novel taxa and putative plastic-active enzymes.</title>
        <authorList>
            <person name="Diaz-Garcia L."/>
            <person name="Chuvochina M."/>
            <person name="Feuerriegel G."/>
            <person name="Bunk B."/>
            <person name="Sproer C."/>
            <person name="Streit W.R."/>
            <person name="Rodriguez L.M."/>
            <person name="Overmann J."/>
            <person name="Jimenez D.J."/>
        </authorList>
    </citation>
    <scope>NUCLEOTIDE SEQUENCE</scope>
    <source>
        <strain evidence="1">MAG 4610</strain>
    </source>
</reference>
<gene>
    <name evidence="1" type="ORF">P0Y48_14010</name>
</gene>
<organism evidence="1 2">
    <name type="scientific">Candidatus Microbacterium phytovorans</name>
    <dbReference type="NCBI Taxonomy" id="3121374"/>
    <lineage>
        <taxon>Bacteria</taxon>
        <taxon>Bacillati</taxon>
        <taxon>Actinomycetota</taxon>
        <taxon>Actinomycetes</taxon>
        <taxon>Micrococcales</taxon>
        <taxon>Microbacteriaceae</taxon>
        <taxon>Microbacterium</taxon>
    </lineage>
</organism>
<dbReference type="AlphaFoldDB" id="A0AAJ5W1K0"/>
<evidence type="ECO:0000313" key="1">
    <source>
        <dbReference type="EMBL" id="WEK13553.1"/>
    </source>
</evidence>
<evidence type="ECO:0000313" key="2">
    <source>
        <dbReference type="Proteomes" id="UP001213972"/>
    </source>
</evidence>
<dbReference type="Proteomes" id="UP001213972">
    <property type="component" value="Chromosome"/>
</dbReference>
<proteinExistence type="predicted"/>
<name>A0AAJ5W1K0_9MICO</name>
<sequence>MPGTPMSVAYDADRWIHIPLDYVDTPWADAGEWSGWLAEEATRGRPDAEVLRDAVAAEALAIALFPAAHVSLRFWHYPADGAPTGFVDVFVQARDDDATAPADLLPDLGFTVVPPVVEPVAAEGMPTAVRRLSIQATLPSPDAEPMIVPKAEWIGAADGWVVYAVSTDFDANQLESRLADADALFAAIDPAEAAAR</sequence>
<accession>A0AAJ5W1K0</accession>